<dbReference type="GeneID" id="95570172"/>
<dbReference type="Proteomes" id="UP000006228">
    <property type="component" value="Unassembled WGS sequence"/>
</dbReference>
<reference evidence="2 3" key="1">
    <citation type="journal article" date="2012" name="Int. J. Syst. Evol. Microbiol.">
        <title>Vibrio caribbeanicus sp. nov., isolated from the marine sponge Scleritoderma cyanea.</title>
        <authorList>
            <person name="Hoffmann M."/>
            <person name="Monday S.R."/>
            <person name="Allard M.W."/>
            <person name="Strain E.A."/>
            <person name="Whittaker P."/>
            <person name="Naum M."/>
            <person name="McCarthy P.J."/>
            <person name="Lopez J.V."/>
            <person name="Fischer M."/>
            <person name="Brown E.W."/>
        </authorList>
    </citation>
    <scope>NUCLEOTIDE SEQUENCE [LARGE SCALE GENOMIC DNA]</scope>
    <source>
        <strain evidence="3">DSMZ 21326</strain>
    </source>
</reference>
<feature type="domain" description="Aminoglycoside phosphotransferase" evidence="1">
    <location>
        <begin position="203"/>
        <end position="342"/>
    </location>
</feature>
<feature type="domain" description="Aminoglycoside phosphotransferase" evidence="1">
    <location>
        <begin position="529"/>
        <end position="664"/>
    </location>
</feature>
<dbReference type="EMBL" id="AEVT01000083">
    <property type="protein sequence ID" value="EGA69478.1"/>
    <property type="molecule type" value="Genomic_DNA"/>
</dbReference>
<evidence type="ECO:0000313" key="2">
    <source>
        <dbReference type="EMBL" id="EGA69478.1"/>
    </source>
</evidence>
<dbReference type="OrthoDB" id="581471at2"/>
<organism evidence="2 3">
    <name type="scientific">Vibrio sinaloensis DSM 21326</name>
    <dbReference type="NCBI Taxonomy" id="945550"/>
    <lineage>
        <taxon>Bacteria</taxon>
        <taxon>Pseudomonadati</taxon>
        <taxon>Pseudomonadota</taxon>
        <taxon>Gammaproteobacteria</taxon>
        <taxon>Vibrionales</taxon>
        <taxon>Vibrionaceae</taxon>
        <taxon>Vibrio</taxon>
        <taxon>Vibrio oreintalis group</taxon>
    </lineage>
</organism>
<dbReference type="Pfam" id="PF01636">
    <property type="entry name" value="APH"/>
    <property type="match status" value="2"/>
</dbReference>
<evidence type="ECO:0000313" key="3">
    <source>
        <dbReference type="Proteomes" id="UP000006228"/>
    </source>
</evidence>
<comment type="caution">
    <text evidence="2">The sequence shown here is derived from an EMBL/GenBank/DDBJ whole genome shotgun (WGS) entry which is preliminary data.</text>
</comment>
<dbReference type="InterPro" id="IPR011009">
    <property type="entry name" value="Kinase-like_dom_sf"/>
</dbReference>
<dbReference type="Gene3D" id="3.90.1200.10">
    <property type="match status" value="2"/>
</dbReference>
<evidence type="ECO:0000259" key="1">
    <source>
        <dbReference type="Pfam" id="PF01636"/>
    </source>
</evidence>
<proteinExistence type="predicted"/>
<protein>
    <recommendedName>
        <fullName evidence="1">Aminoglycoside phosphotransferase domain-containing protein</fullName>
    </recommendedName>
</protein>
<sequence>MAQQTHPSDDHIPGMPILFDSPQITGLFSEIFNISGVEPVQREYLRYKPNTSCLCLYQTKYAGQFHLFYAKAFSDPAKVSKAVEKMTTTSTLAQSHCKVDIENQVVLYRYPCDNRLSGLAALITPHERRSLLQRALFDNTQVLCSVTPLQYKPERRFVGRLNFPNGTQAVVKVYTQERYTAVAKSYLKRDTSPFATLRGKSDKHCLLIYDWIEGEHLKQEGQLTEQELEQYYQCGKALSALHNSHCSKKIKPISTDKFSRLLIKHVDDASHVLPENSAQVLWLGEQLVQRINALPTPSCFIHGDFYAEQVLITPEGAKLLDFDNICCWYSSFDIGNFLAHLDYKVAVELLDVEQLGKIEQSLLDGYKTLGDVNHQEVMLFRAIGLIQLIYHPLRFGMHDWRAASRKILCKCHQYLTSSVPQGEWLHLDPSMPQLTHLLNLKELNLALLDSPCDEIEHCVLTRFKVGKRAIIECWSKETSLIGKIRAKGFDNASWCTQNALYESGFSPKNDGSVQVPKPIVALPHLNIWFQEKVTGHPLFQPFCYGHNLALPRRLAFALYKLHNCVLETNKVHSIEDELSILEQNLQRIISKLPEHKTRVQRILSWSQVLVAQLPHQPSRPIHRDFYHDQILVSEQTIYLLDFDLFCHGSPFIDVGNFVAHIQEQCLREVGDPFFAQTALDEFVHRYALLSGLTDSASAINTFRLLSLARHIAISQRIPARREFTPQIIGLCEDEIRKAL</sequence>
<dbReference type="RefSeq" id="WP_008078514.1">
    <property type="nucleotide sequence ID" value="NZ_AEVT01000083.1"/>
</dbReference>
<name>E8M9C2_PHOS4</name>
<dbReference type="eggNOG" id="COG0510">
    <property type="taxonomic scope" value="Bacteria"/>
</dbReference>
<accession>E8M9C2</accession>
<gene>
    <name evidence="2" type="ORF">VISI1226_09869</name>
</gene>
<dbReference type="SUPFAM" id="SSF56112">
    <property type="entry name" value="Protein kinase-like (PK-like)"/>
    <property type="match status" value="2"/>
</dbReference>
<dbReference type="AlphaFoldDB" id="E8M9C2"/>
<dbReference type="InterPro" id="IPR002575">
    <property type="entry name" value="Aminoglycoside_PTrfase"/>
</dbReference>